<feature type="transmembrane region" description="Helical" evidence="15">
    <location>
        <begin position="459"/>
        <end position="484"/>
    </location>
</feature>
<dbReference type="NCBIfam" id="TIGR00569">
    <property type="entry name" value="ccl1"/>
    <property type="match status" value="1"/>
</dbReference>
<dbReference type="Pfam" id="PF16899">
    <property type="entry name" value="Cyclin_C_2"/>
    <property type="match status" value="1"/>
</dbReference>
<dbReference type="GO" id="GO:0006884">
    <property type="term" value="P:cell volume homeostasis"/>
    <property type="evidence" value="ECO:0007669"/>
    <property type="project" value="TreeGrafter"/>
</dbReference>
<evidence type="ECO:0000256" key="6">
    <source>
        <dbReference type="ARBA" id="ARBA00022448"/>
    </source>
</evidence>
<dbReference type="CDD" id="cd20524">
    <property type="entry name" value="CYCLIN_CCNH_rpt1"/>
    <property type="match status" value="1"/>
</dbReference>
<keyword evidence="7 15" id="KW-0812">Transmembrane</keyword>
<proteinExistence type="inferred from homology"/>
<keyword evidence="10 15" id="KW-0472">Membrane</keyword>
<dbReference type="Pfam" id="PF00134">
    <property type="entry name" value="Cyclin_N"/>
    <property type="match status" value="1"/>
</dbReference>
<protein>
    <recommendedName>
        <fullName evidence="5">Cyclin-H</fullName>
    </recommendedName>
    <alternativeName>
        <fullName evidence="4">Solute carrier family 12 member 9</fullName>
    </alternativeName>
</protein>
<dbReference type="AlphaFoldDB" id="A0A7R9KTQ9"/>
<feature type="transmembrane region" description="Helical" evidence="15">
    <location>
        <begin position="414"/>
        <end position="439"/>
    </location>
</feature>
<keyword evidence="9 13" id="KW-0195">Cyclin</keyword>
<evidence type="ECO:0000313" key="18">
    <source>
        <dbReference type="Proteomes" id="UP000759131"/>
    </source>
</evidence>
<dbReference type="PANTHER" id="PTHR11827:SF6">
    <property type="entry name" value="SOLUTE CARRIER FAMILY 12 MEMBER 8"/>
    <property type="match status" value="1"/>
</dbReference>
<feature type="transmembrane region" description="Helical" evidence="15">
    <location>
        <begin position="577"/>
        <end position="597"/>
    </location>
</feature>
<evidence type="ECO:0000256" key="1">
    <source>
        <dbReference type="ARBA" id="ARBA00004141"/>
    </source>
</evidence>
<feature type="transmembrane region" description="Helical" evidence="15">
    <location>
        <begin position="388"/>
        <end position="408"/>
    </location>
</feature>
<dbReference type="GO" id="GO:0006351">
    <property type="term" value="P:DNA-templated transcription"/>
    <property type="evidence" value="ECO:0007669"/>
    <property type="project" value="InterPro"/>
</dbReference>
<dbReference type="InterPro" id="IPR013763">
    <property type="entry name" value="Cyclin-like_dom"/>
</dbReference>
<dbReference type="PANTHER" id="PTHR11827">
    <property type="entry name" value="SOLUTE CARRIER FAMILY 12, CATION COTRANSPORTERS"/>
    <property type="match status" value="1"/>
</dbReference>
<evidence type="ECO:0000256" key="11">
    <source>
        <dbReference type="ARBA" id="ARBA00025343"/>
    </source>
</evidence>
<feature type="transmembrane region" description="Helical" evidence="15">
    <location>
        <begin position="738"/>
        <end position="757"/>
    </location>
</feature>
<comment type="subcellular location">
    <subcellularLocation>
        <location evidence="1">Membrane</location>
        <topology evidence="1">Multi-pass membrane protein</topology>
    </subcellularLocation>
</comment>
<accession>A0A7R9KTQ9</accession>
<feature type="transmembrane region" description="Helical" evidence="15">
    <location>
        <begin position="907"/>
        <end position="928"/>
    </location>
</feature>
<dbReference type="InterPro" id="IPR027081">
    <property type="entry name" value="CyclinH/Ccl1"/>
</dbReference>
<name>A0A7R9KTQ9_9ACAR</name>
<dbReference type="GO" id="GO:0055064">
    <property type="term" value="P:chloride ion homeostasis"/>
    <property type="evidence" value="ECO:0007669"/>
    <property type="project" value="TreeGrafter"/>
</dbReference>
<feature type="transmembrane region" description="Helical" evidence="15">
    <location>
        <begin position="609"/>
        <end position="634"/>
    </location>
</feature>
<feature type="transmembrane region" description="Helical" evidence="15">
    <location>
        <begin position="881"/>
        <end position="901"/>
    </location>
</feature>
<evidence type="ECO:0000256" key="15">
    <source>
        <dbReference type="SAM" id="Phobius"/>
    </source>
</evidence>
<keyword evidence="18" id="KW-1185">Reference proteome</keyword>
<dbReference type="InterPro" id="IPR036915">
    <property type="entry name" value="Cyclin-like_sf"/>
</dbReference>
<feature type="transmembrane region" description="Helical" evidence="15">
    <location>
        <begin position="654"/>
        <end position="676"/>
    </location>
</feature>
<feature type="region of interest" description="Disordered" evidence="14">
    <location>
        <begin position="811"/>
        <end position="867"/>
    </location>
</feature>
<organism evidence="17">
    <name type="scientific">Medioppia subpectinata</name>
    <dbReference type="NCBI Taxonomy" id="1979941"/>
    <lineage>
        <taxon>Eukaryota</taxon>
        <taxon>Metazoa</taxon>
        <taxon>Ecdysozoa</taxon>
        <taxon>Arthropoda</taxon>
        <taxon>Chelicerata</taxon>
        <taxon>Arachnida</taxon>
        <taxon>Acari</taxon>
        <taxon>Acariformes</taxon>
        <taxon>Sarcoptiformes</taxon>
        <taxon>Oribatida</taxon>
        <taxon>Brachypylina</taxon>
        <taxon>Oppioidea</taxon>
        <taxon>Oppiidae</taxon>
        <taxon>Medioppia</taxon>
    </lineage>
</organism>
<comment type="similarity">
    <text evidence="2">Belongs to the cyclin family. Cyclin C subfamily.</text>
</comment>
<dbReference type="Proteomes" id="UP000759131">
    <property type="component" value="Unassembled WGS sequence"/>
</dbReference>
<evidence type="ECO:0000256" key="2">
    <source>
        <dbReference type="ARBA" id="ARBA00008638"/>
    </source>
</evidence>
<feature type="compositionally biased region" description="Low complexity" evidence="14">
    <location>
        <begin position="816"/>
        <end position="829"/>
    </location>
</feature>
<gene>
    <name evidence="17" type="ORF">OSB1V03_LOCUS8495</name>
</gene>
<evidence type="ECO:0000256" key="14">
    <source>
        <dbReference type="SAM" id="MobiDB-lite"/>
    </source>
</evidence>
<feature type="transmembrane region" description="Helical" evidence="15">
    <location>
        <begin position="504"/>
        <end position="525"/>
    </location>
</feature>
<feature type="transmembrane region" description="Helical" evidence="15">
    <location>
        <begin position="710"/>
        <end position="732"/>
    </location>
</feature>
<dbReference type="EMBL" id="CAJPIZ010005341">
    <property type="protein sequence ID" value="CAG2108503.1"/>
    <property type="molecule type" value="Genomic_DNA"/>
</dbReference>
<feature type="transmembrane region" description="Helical" evidence="15">
    <location>
        <begin position="530"/>
        <end position="550"/>
    </location>
</feature>
<evidence type="ECO:0000313" key="17">
    <source>
        <dbReference type="EMBL" id="CAD7628073.1"/>
    </source>
</evidence>
<evidence type="ECO:0000256" key="7">
    <source>
        <dbReference type="ARBA" id="ARBA00022692"/>
    </source>
</evidence>
<evidence type="ECO:0000256" key="13">
    <source>
        <dbReference type="RuleBase" id="RU000383"/>
    </source>
</evidence>
<dbReference type="GO" id="GO:0016538">
    <property type="term" value="F:cyclin-dependent protein serine/threonine kinase regulator activity"/>
    <property type="evidence" value="ECO:0007669"/>
    <property type="project" value="InterPro"/>
</dbReference>
<dbReference type="EMBL" id="OC859916">
    <property type="protein sequence ID" value="CAD7628073.1"/>
    <property type="molecule type" value="Genomic_DNA"/>
</dbReference>
<dbReference type="OrthoDB" id="2020542at2759"/>
<dbReference type="SMART" id="SM00385">
    <property type="entry name" value="CYCLIN"/>
    <property type="match status" value="1"/>
</dbReference>
<evidence type="ECO:0000256" key="10">
    <source>
        <dbReference type="ARBA" id="ARBA00023136"/>
    </source>
</evidence>
<dbReference type="GO" id="GO:0016020">
    <property type="term" value="C:membrane"/>
    <property type="evidence" value="ECO:0007669"/>
    <property type="project" value="UniProtKB-SubCell"/>
</dbReference>
<reference evidence="17" key="1">
    <citation type="submission" date="2020-11" db="EMBL/GenBank/DDBJ databases">
        <authorList>
            <person name="Tran Van P."/>
        </authorList>
    </citation>
    <scope>NUCLEOTIDE SEQUENCE</scope>
</reference>
<comment type="subunit">
    <text evidence="12">Associates primarily with CDK7 and MAT1 to form the CAK complex. CAK can further associate with the core-TFIIH to form the TFIIH basal transcription factor.</text>
</comment>
<evidence type="ECO:0000256" key="8">
    <source>
        <dbReference type="ARBA" id="ARBA00022989"/>
    </source>
</evidence>
<dbReference type="GO" id="GO:0055075">
    <property type="term" value="P:potassium ion homeostasis"/>
    <property type="evidence" value="ECO:0007669"/>
    <property type="project" value="TreeGrafter"/>
</dbReference>
<sequence>MFSTSTQNKFWMFSSEEELNQLRSDANMAFITARDGHQLMDNVYDKYLSPHEESLFTKSYETMLRDFCRKFSPPMPKSVIGTAFQYFKRFYLNNSVMDFHPKHIIVTCVYLAAKVDEFNVSMNQFVANVKGDRAKASDIVLNNELLLMQQLKYHLNVYNPLRPIEGFLIDLKTRYPQCGDPEKLRPHIDHFIDMSLFTDACFLFSPSQIALSAVVYAATLWSMIKSVSTPPKEQVKAIEKKLELCRNQINNPDSNEYKRSFDEEMGEETVAFEKYAKLCEEQEKKMQYWIRNMRIVREQVIGSGDHRNIFCAKQSDNSSPKHINWAQYGLDTDSYEQRTALASGADASHVHGLAHNELYLEDQDGFGKQWWKSNFFLSQPILFGTWDGVYTSCVIHLFGVITFLRAGWLVGNAGIGLSIVIILSSVVICSLAVLAGIGICERNDHLRRGNVHALISNVLGSRIGAAVCIIYSFGQAVSCALHVMGFAETLSRLLNANDIWVERGIGVGLVVLLLSINILGVKWVIRLQFILLFFLFLSAIDFMVGIFIRYDPSNGVIGYSIKNIENNWEPNTNEPKVSLFNAFGVFFPAVTGVMAGINMSGDLHNPSKSIPIGTFSAIGTTLFLYLLFALGLGATCSRSALLNDYMIAQKASSVGVFLLLGLYISALSYSLGSLYATPRIIQNIANENIIPVMRVLSVGRGPNKVPVNALILFSIVTFIFIMIGNINVLAPIVTIPYLLTYATVEYAYFSLAMTFDIQINRESRFMASAEVTSPTFDTSVKPKSSKHSDYGSVKSNDLDRLFPERVQTKHIKVKRQVSSQSSSRSSSVDRSPDAPKGQTHDQSGASSADESFDSTDSSVGHDPRADPNEIKSKQNVWYSCLINRWVIIIGAIIKVIIMFLVQWGYALSAFITFIFLWYYIGAINPGLFPGISEFKIYPWIKARVLTCFGKKVVEYDQMVVPTGAPNMHFQSDQLTKQNTDFSAREPYHQSSTSQYKANNLTNN</sequence>
<dbReference type="Pfam" id="PF00324">
    <property type="entry name" value="AA_permease"/>
    <property type="match status" value="1"/>
</dbReference>
<dbReference type="SUPFAM" id="SSF47954">
    <property type="entry name" value="Cyclin-like"/>
    <property type="match status" value="2"/>
</dbReference>
<comment type="function">
    <text evidence="11">Regulates CDK7, the catalytic subunit of the CDK-activating kinase (CAK) enzymatic complex. CAK activates the cyclin-associated kinases CDK1, CDK2, CDK4 and CDK6 by threonine phosphorylation. CAK complexed to the core-TFIIH basal transcription factor activates RNA polymerase II by serine phosphorylation of the repetitive C-terminal domain (CTD) of its large subunit (POLR2A), allowing its escape from the promoter and elongation of the transcripts. Involved in cell cycle control and in RNA transcription by RNA polymerase II. Its expression and activity are constant throughout the cell cycle.</text>
</comment>
<feature type="domain" description="Cyclin-like" evidence="16">
    <location>
        <begin position="62"/>
        <end position="149"/>
    </location>
</feature>
<comment type="similarity">
    <text evidence="3">Belongs to the SLC12A transporter family.</text>
</comment>
<keyword evidence="6" id="KW-0813">Transport</keyword>
<evidence type="ECO:0000259" key="16">
    <source>
        <dbReference type="SMART" id="SM00385"/>
    </source>
</evidence>
<dbReference type="GO" id="GO:1990573">
    <property type="term" value="P:potassium ion import across plasma membrane"/>
    <property type="evidence" value="ECO:0007669"/>
    <property type="project" value="TreeGrafter"/>
</dbReference>
<evidence type="ECO:0000256" key="9">
    <source>
        <dbReference type="ARBA" id="ARBA00023127"/>
    </source>
</evidence>
<dbReference type="GO" id="GO:0070985">
    <property type="term" value="C:transcription factor TFIIK complex"/>
    <property type="evidence" value="ECO:0007669"/>
    <property type="project" value="InterPro"/>
</dbReference>
<dbReference type="InterPro" id="IPR006671">
    <property type="entry name" value="Cyclin_N"/>
</dbReference>
<dbReference type="InterPro" id="IPR004841">
    <property type="entry name" value="AA-permease/SLC12A_dom"/>
</dbReference>
<dbReference type="GO" id="GO:0015379">
    <property type="term" value="F:potassium:chloride symporter activity"/>
    <property type="evidence" value="ECO:0007669"/>
    <property type="project" value="TreeGrafter"/>
</dbReference>
<dbReference type="Gene3D" id="1.20.1740.10">
    <property type="entry name" value="Amino acid/polyamine transporter I"/>
    <property type="match status" value="1"/>
</dbReference>
<dbReference type="InterPro" id="IPR004842">
    <property type="entry name" value="SLC12A_fam"/>
</dbReference>
<evidence type="ECO:0000256" key="5">
    <source>
        <dbReference type="ARBA" id="ARBA00019496"/>
    </source>
</evidence>
<evidence type="ECO:0000256" key="4">
    <source>
        <dbReference type="ARBA" id="ARBA00019359"/>
    </source>
</evidence>
<evidence type="ECO:0000256" key="3">
    <source>
        <dbReference type="ARBA" id="ARBA00010593"/>
    </source>
</evidence>
<dbReference type="CDD" id="cd20525">
    <property type="entry name" value="CYCLIN_CCNH_rpt2"/>
    <property type="match status" value="1"/>
</dbReference>
<dbReference type="InterPro" id="IPR031658">
    <property type="entry name" value="Cyclin_C_2"/>
</dbReference>
<evidence type="ECO:0000256" key="12">
    <source>
        <dbReference type="ARBA" id="ARBA00026042"/>
    </source>
</evidence>
<dbReference type="Gene3D" id="1.10.472.10">
    <property type="entry name" value="Cyclin-like"/>
    <property type="match status" value="1"/>
</dbReference>
<keyword evidence="8 15" id="KW-1133">Transmembrane helix</keyword>
<dbReference type="FunFam" id="1.20.1740.10:FF:000013">
    <property type="entry name" value="Solute carrier family 12 member"/>
    <property type="match status" value="1"/>
</dbReference>
<feature type="compositionally biased region" description="Polar residues" evidence="14">
    <location>
        <begin position="840"/>
        <end position="858"/>
    </location>
</feature>